<keyword evidence="5" id="KW-1185">Reference proteome</keyword>
<dbReference type="STRING" id="401473.BDP_1703"/>
<dbReference type="InterPro" id="IPR049049">
    <property type="entry name" value="Beta-AFase-like_GH127_C"/>
</dbReference>
<evidence type="ECO:0000259" key="1">
    <source>
        <dbReference type="Pfam" id="PF07944"/>
    </source>
</evidence>
<dbReference type="SUPFAM" id="SSF48208">
    <property type="entry name" value="Six-hairpin glycosidases"/>
    <property type="match status" value="1"/>
</dbReference>
<feature type="domain" description="Non-reducing end beta-L-arabinofuranosidase-like GH127 catalytic" evidence="1">
    <location>
        <begin position="2"/>
        <end position="360"/>
    </location>
</feature>
<dbReference type="InterPro" id="IPR008928">
    <property type="entry name" value="6-hairpin_glycosidase_sf"/>
</dbReference>
<proteinExistence type="predicted"/>
<dbReference type="Pfam" id="PF07944">
    <property type="entry name" value="Beta-AFase-like_GH127_cat"/>
    <property type="match status" value="1"/>
</dbReference>
<dbReference type="GO" id="GO:0005975">
    <property type="term" value="P:carbohydrate metabolic process"/>
    <property type="evidence" value="ECO:0007669"/>
    <property type="project" value="InterPro"/>
</dbReference>
<evidence type="ECO:0000313" key="4">
    <source>
        <dbReference type="EMBL" id="ADB10295.1"/>
    </source>
</evidence>
<dbReference type="PANTHER" id="PTHR43465">
    <property type="entry name" value="DUF1680 DOMAIN PROTEIN (AFU_ORTHOLOGUE AFUA_1G08910)"/>
    <property type="match status" value="1"/>
</dbReference>
<organism evidence="4 5">
    <name type="scientific">Bifidobacterium dentium (strain ATCC 27534 / DSM 20436 / JCM 1195 / Bd1)</name>
    <dbReference type="NCBI Taxonomy" id="401473"/>
    <lineage>
        <taxon>Bacteria</taxon>
        <taxon>Bacillati</taxon>
        <taxon>Actinomycetota</taxon>
        <taxon>Actinomycetes</taxon>
        <taxon>Bifidobacteriales</taxon>
        <taxon>Bifidobacteriaceae</taxon>
        <taxon>Bifidobacterium</taxon>
    </lineage>
</organism>
<feature type="domain" description="Non-reducing end beta-L-arabinofuranosidase-like GH127 middle" evidence="2">
    <location>
        <begin position="372"/>
        <end position="466"/>
    </location>
</feature>
<dbReference type="EMBL" id="CP001750">
    <property type="protein sequence ID" value="ADB10295.1"/>
    <property type="molecule type" value="Genomic_DNA"/>
</dbReference>
<dbReference type="Proteomes" id="UP000008693">
    <property type="component" value="Chromosome"/>
</dbReference>
<evidence type="ECO:0000259" key="3">
    <source>
        <dbReference type="Pfam" id="PF20737"/>
    </source>
</evidence>
<reference evidence="4 5" key="1">
    <citation type="journal article" date="2009" name="PLoS Genet.">
        <title>The Bifidobacterium dentium Bd1 genome sequence reflects its genetic adaptation to the human oral cavity.</title>
        <authorList>
            <person name="Ventura M."/>
            <person name="Turroni F."/>
            <person name="Zomer A."/>
            <person name="Foroni E."/>
            <person name="Giubellini V."/>
            <person name="Bottacini F."/>
            <person name="Canchaya C."/>
            <person name="Claesson M.J."/>
            <person name="He F."/>
            <person name="Mantzourani M."/>
            <person name="Mulas L."/>
            <person name="Ferrarini A."/>
            <person name="Gao B."/>
            <person name="Delledonne M."/>
            <person name="Henrissat B."/>
            <person name="Coutinho P."/>
            <person name="Oggioni M."/>
            <person name="Gupta R.S."/>
            <person name="Zhang Z."/>
            <person name="Beighton D."/>
            <person name="Fitzgerald G.F."/>
            <person name="O'Toole P.W."/>
            <person name="van Sinderen D."/>
        </authorList>
    </citation>
    <scope>NUCLEOTIDE SEQUENCE [LARGE SCALE GENOMIC DNA]</scope>
    <source>
        <strain evidence="5">ATCC 27534 / DSM 20436 / JCM 1195 / Bd1</strain>
    </source>
</reference>
<gene>
    <name evidence="4" type="ordered locus">BDP_1703</name>
</gene>
<feature type="domain" description="Non-reducing end beta-L-arabinofuranosidase-like GH127 C-terminal" evidence="3">
    <location>
        <begin position="468"/>
        <end position="585"/>
    </location>
</feature>
<accession>D2Q5T0</accession>
<protein>
    <recommendedName>
        <fullName evidence="6">Glycoside hydrolase family 127 protein</fullName>
    </recommendedName>
</protein>
<dbReference type="InterPro" id="IPR012878">
    <property type="entry name" value="Beta-AFase-like_GH127_cat"/>
</dbReference>
<dbReference type="eggNOG" id="COG3533">
    <property type="taxonomic scope" value="Bacteria"/>
</dbReference>
<dbReference type="Pfam" id="PF20737">
    <property type="entry name" value="Glyco_hydro127C"/>
    <property type="match status" value="1"/>
</dbReference>
<dbReference type="HOGENOM" id="CLU_013148_3_1_11"/>
<name>D2Q5T0_BIFDB</name>
<dbReference type="AlphaFoldDB" id="D2Q5T0"/>
<dbReference type="InterPro" id="IPR049046">
    <property type="entry name" value="Beta-AFase-like_GH127_middle"/>
</dbReference>
<dbReference type="InterPro" id="IPR049174">
    <property type="entry name" value="Beta-AFase-like"/>
</dbReference>
<dbReference type="Pfam" id="PF20736">
    <property type="entry name" value="Glyco_hydro127M"/>
    <property type="match status" value="1"/>
</dbReference>
<dbReference type="KEGG" id="bde:BDP_1703"/>
<sequence>MVFQDSDIYKWLEEAAYALSYHPDGQLRELCDRTVDLIARAQQPDGYLDTPYQIKTGEWANRQRFSLIQQSHEMYVMGHYIEAAVAYHDVTGNQQALDVACRMADCLDANFGPEDGKIHGVDGHPEIELALAKLYDVTGEERYLKLARYLLDVRGEDPDFYSKQLASVDGDYIFRDLGFYKPEYFQAAEPIRNQQDANGHAVRVVYLCTGMAHVGRLTGDRGLLDAVHRMWNSIVGKRMYVTGAVGSTHVGESFTYDYDLPNDTMYGETCASVGMSMLSRQMLLLEPKGEYADVLERELFNGAIAGISLDGKQYYYVNALESTPDGLDNPDRHHVLSHRVDWFGCACCPANIARLIASVDRYMYTERDGGKTVLSHQFIANEATFDSGLYVVQRSDMPWSGHVEFEVNLAEGAQPVRFGVRIPSWSANAYALAVDGEPCEKNVEDGFVYFDVFAGQTLRLTLDLDMSVKLIRANSHVRSDAGKVAIMRGPLVYCAEQVDNEGDLWTYRLTDDARGADAKTEYEPDLLGGVETIVIPAIREASDADGSPLYSESEACRQWEGSSLKLVPYYAWANREPGQMSVWIRR</sequence>
<dbReference type="PANTHER" id="PTHR43465:SF2">
    <property type="entry name" value="DUF1680 DOMAIN PROTEIN (AFU_ORTHOLOGUE AFUA_1G08910)"/>
    <property type="match status" value="1"/>
</dbReference>
<evidence type="ECO:0000259" key="2">
    <source>
        <dbReference type="Pfam" id="PF20736"/>
    </source>
</evidence>
<evidence type="ECO:0000313" key="5">
    <source>
        <dbReference type="Proteomes" id="UP000008693"/>
    </source>
</evidence>
<evidence type="ECO:0008006" key="6">
    <source>
        <dbReference type="Google" id="ProtNLM"/>
    </source>
</evidence>